<protein>
    <submittedName>
        <fullName evidence="1">Exocyst complex component SEC6</fullName>
    </submittedName>
</protein>
<evidence type="ECO:0000313" key="1">
    <source>
        <dbReference type="EMBL" id="AQK74948.1"/>
    </source>
</evidence>
<gene>
    <name evidence="1" type="ORF">ZEAMMB73_Zm00001d018060</name>
</gene>
<dbReference type="EMBL" id="CM000781">
    <property type="protein sequence ID" value="AQK74948.1"/>
    <property type="molecule type" value="Genomic_DNA"/>
</dbReference>
<proteinExistence type="predicted"/>
<organism evidence="1">
    <name type="scientific">Zea mays</name>
    <name type="common">Maize</name>
    <dbReference type="NCBI Taxonomy" id="4577"/>
    <lineage>
        <taxon>Eukaryota</taxon>
        <taxon>Viridiplantae</taxon>
        <taxon>Streptophyta</taxon>
        <taxon>Embryophyta</taxon>
        <taxon>Tracheophyta</taxon>
        <taxon>Spermatophyta</taxon>
        <taxon>Magnoliopsida</taxon>
        <taxon>Liliopsida</taxon>
        <taxon>Poales</taxon>
        <taxon>Poaceae</taxon>
        <taxon>PACMAD clade</taxon>
        <taxon>Panicoideae</taxon>
        <taxon>Andropogonodae</taxon>
        <taxon>Andropogoneae</taxon>
        <taxon>Tripsacinae</taxon>
        <taxon>Zea</taxon>
    </lineage>
</organism>
<name>A0A1D6HKJ3_MAIZE</name>
<reference evidence="1" key="1">
    <citation type="submission" date="2015-12" db="EMBL/GenBank/DDBJ databases">
        <title>Update maize B73 reference genome by single molecule sequencing technologies.</title>
        <authorList>
            <consortium name="Maize Genome Sequencing Project"/>
            <person name="Ware D."/>
        </authorList>
    </citation>
    <scope>NUCLEOTIDE SEQUENCE</scope>
    <source>
        <tissue evidence="1">Seedling</tissue>
    </source>
</reference>
<dbReference type="AlphaFoldDB" id="A0A1D6HKJ3"/>
<sequence length="102" mass="11644">MPRLPNCIGLVTLYQAIKHPPPISNFLSSPKETSYQVTSDFLLAFPLLAEKVQGQQLPQERALKKNRRFRERATRTNAMSLSGWLLRPASTSCLLSLFLWRT</sequence>
<accession>A0A1D6HKJ3</accession>